<organism evidence="2">
    <name type="scientific">Rhizophora mucronata</name>
    <name type="common">Asiatic mangrove</name>
    <dbReference type="NCBI Taxonomy" id="61149"/>
    <lineage>
        <taxon>Eukaryota</taxon>
        <taxon>Viridiplantae</taxon>
        <taxon>Streptophyta</taxon>
        <taxon>Embryophyta</taxon>
        <taxon>Tracheophyta</taxon>
        <taxon>Spermatophyta</taxon>
        <taxon>Magnoliopsida</taxon>
        <taxon>eudicotyledons</taxon>
        <taxon>Gunneridae</taxon>
        <taxon>Pentapetalae</taxon>
        <taxon>rosids</taxon>
        <taxon>fabids</taxon>
        <taxon>Malpighiales</taxon>
        <taxon>Rhizophoraceae</taxon>
        <taxon>Rhizophora</taxon>
    </lineage>
</organism>
<sequence length="87" mass="10348">MRERDFQSTQSLNMNHKLSVDPILQSLLRNYSVYHLNATLPALLNLLKVTERSNQRLPIYLWIIPSANQKKKKRKETKTRELHGQEY</sequence>
<evidence type="ECO:0000256" key="1">
    <source>
        <dbReference type="SAM" id="MobiDB-lite"/>
    </source>
</evidence>
<protein>
    <submittedName>
        <fullName evidence="2">Uncharacterized protein</fullName>
    </submittedName>
</protein>
<feature type="compositionally biased region" description="Basic and acidic residues" evidence="1">
    <location>
        <begin position="78"/>
        <end position="87"/>
    </location>
</feature>
<feature type="region of interest" description="Disordered" evidence="1">
    <location>
        <begin position="68"/>
        <end position="87"/>
    </location>
</feature>
<dbReference type="AlphaFoldDB" id="A0A2P2J133"/>
<accession>A0A2P2J133</accession>
<dbReference type="EMBL" id="GGEC01006715">
    <property type="protein sequence ID" value="MBW87198.1"/>
    <property type="molecule type" value="Transcribed_RNA"/>
</dbReference>
<evidence type="ECO:0000313" key="2">
    <source>
        <dbReference type="EMBL" id="MBW87198.1"/>
    </source>
</evidence>
<reference evidence="2" key="1">
    <citation type="submission" date="2018-02" db="EMBL/GenBank/DDBJ databases">
        <title>Rhizophora mucronata_Transcriptome.</title>
        <authorList>
            <person name="Meera S.P."/>
            <person name="Sreeshan A."/>
            <person name="Augustine A."/>
        </authorList>
    </citation>
    <scope>NUCLEOTIDE SEQUENCE</scope>
    <source>
        <tissue evidence="2">Leaf</tissue>
    </source>
</reference>
<name>A0A2P2J133_RHIMU</name>
<proteinExistence type="predicted"/>